<comment type="caution">
    <text evidence="1">The sequence shown here is derived from an EMBL/GenBank/DDBJ whole genome shotgun (WGS) entry which is preliminary data.</text>
</comment>
<reference evidence="1 2" key="1">
    <citation type="submission" date="2021-06" db="EMBL/GenBank/DDBJ databases">
        <title>Caerostris extrusa draft genome.</title>
        <authorList>
            <person name="Kono N."/>
            <person name="Arakawa K."/>
        </authorList>
    </citation>
    <scope>NUCLEOTIDE SEQUENCE [LARGE SCALE GENOMIC DNA]</scope>
</reference>
<proteinExistence type="predicted"/>
<sequence>MIAFWDGTPGSCSPFRRESVGWCENKDKSKSETTAVSLSCQVRADCCRKTSFTLFGKVKPINQFGKGKRTVKWLESEVRERFSVCRLEVVENSSVFKKKSFKQSSVLFHRNKMVCE</sequence>
<evidence type="ECO:0000313" key="1">
    <source>
        <dbReference type="EMBL" id="GIX81946.1"/>
    </source>
</evidence>
<protein>
    <submittedName>
        <fullName evidence="1">Uncharacterized protein</fullName>
    </submittedName>
</protein>
<evidence type="ECO:0000313" key="2">
    <source>
        <dbReference type="Proteomes" id="UP001054945"/>
    </source>
</evidence>
<gene>
    <name evidence="1" type="ORF">CEXT_97211</name>
</gene>
<keyword evidence="2" id="KW-1185">Reference proteome</keyword>
<name>A0AAV4NBG3_CAEEX</name>
<accession>A0AAV4NBG3</accession>
<dbReference type="Proteomes" id="UP001054945">
    <property type="component" value="Unassembled WGS sequence"/>
</dbReference>
<dbReference type="EMBL" id="BPLR01020729">
    <property type="protein sequence ID" value="GIX81946.1"/>
    <property type="molecule type" value="Genomic_DNA"/>
</dbReference>
<organism evidence="1 2">
    <name type="scientific">Caerostris extrusa</name>
    <name type="common">Bark spider</name>
    <name type="synonym">Caerostris bankana</name>
    <dbReference type="NCBI Taxonomy" id="172846"/>
    <lineage>
        <taxon>Eukaryota</taxon>
        <taxon>Metazoa</taxon>
        <taxon>Ecdysozoa</taxon>
        <taxon>Arthropoda</taxon>
        <taxon>Chelicerata</taxon>
        <taxon>Arachnida</taxon>
        <taxon>Araneae</taxon>
        <taxon>Araneomorphae</taxon>
        <taxon>Entelegynae</taxon>
        <taxon>Araneoidea</taxon>
        <taxon>Araneidae</taxon>
        <taxon>Caerostris</taxon>
    </lineage>
</organism>
<dbReference type="AlphaFoldDB" id="A0AAV4NBG3"/>